<evidence type="ECO:0000313" key="2">
    <source>
        <dbReference type="Proteomes" id="UP001305779"/>
    </source>
</evidence>
<keyword evidence="2" id="KW-1185">Reference proteome</keyword>
<protein>
    <recommendedName>
        <fullName evidence="3">BTB domain-containing protein</fullName>
    </recommendedName>
</protein>
<accession>A0ABR0EHX9</accession>
<dbReference type="Proteomes" id="UP001305779">
    <property type="component" value="Unassembled WGS sequence"/>
</dbReference>
<proteinExistence type="predicted"/>
<sequence>MAPAKNTILVHIQRPGQDEHKRLSCIVPREKLVQHSAEFAAFLPSWPVADESRRSVILPQGSPSALQHVLRIIRDHSNRQQLYISLKDLSIPQKLAVWNACQILDLRPKRALEAVDKHLGWVISHAKTTPEIMRATYDCAVMFRDSDDYEQRKIWNSMIHQYVWDLIHGKFSKEEQEALVKTYTPLPELFDAIEAKYEELKGKNVVFEQNRSENHTRRANRRVRRSYERREAARERIIEQVVAGVRPMTADVREAVLARQRVPS</sequence>
<dbReference type="EMBL" id="JAXOVC010000006">
    <property type="protein sequence ID" value="KAK4500678.1"/>
    <property type="molecule type" value="Genomic_DNA"/>
</dbReference>
<organism evidence="1 2">
    <name type="scientific">Zasmidium cellare</name>
    <name type="common">Wine cellar mold</name>
    <name type="synonym">Racodium cellare</name>
    <dbReference type="NCBI Taxonomy" id="395010"/>
    <lineage>
        <taxon>Eukaryota</taxon>
        <taxon>Fungi</taxon>
        <taxon>Dikarya</taxon>
        <taxon>Ascomycota</taxon>
        <taxon>Pezizomycotina</taxon>
        <taxon>Dothideomycetes</taxon>
        <taxon>Dothideomycetidae</taxon>
        <taxon>Mycosphaerellales</taxon>
        <taxon>Mycosphaerellaceae</taxon>
        <taxon>Zasmidium</taxon>
    </lineage>
</organism>
<evidence type="ECO:0008006" key="3">
    <source>
        <dbReference type="Google" id="ProtNLM"/>
    </source>
</evidence>
<name>A0ABR0EHX9_ZASCE</name>
<gene>
    <name evidence="1" type="ORF">PRZ48_008867</name>
</gene>
<reference evidence="1 2" key="1">
    <citation type="journal article" date="2023" name="G3 (Bethesda)">
        <title>A chromosome-level genome assembly of Zasmidium syzygii isolated from banana leaves.</title>
        <authorList>
            <person name="van Westerhoven A.C."/>
            <person name="Mehrabi R."/>
            <person name="Talebi R."/>
            <person name="Steentjes M.B.F."/>
            <person name="Corcolon B."/>
            <person name="Chong P.A."/>
            <person name="Kema G.H.J."/>
            <person name="Seidl M.F."/>
        </authorList>
    </citation>
    <scope>NUCLEOTIDE SEQUENCE [LARGE SCALE GENOMIC DNA]</scope>
    <source>
        <strain evidence="1 2">P124</strain>
    </source>
</reference>
<evidence type="ECO:0000313" key="1">
    <source>
        <dbReference type="EMBL" id="KAK4500678.1"/>
    </source>
</evidence>
<comment type="caution">
    <text evidence="1">The sequence shown here is derived from an EMBL/GenBank/DDBJ whole genome shotgun (WGS) entry which is preliminary data.</text>
</comment>